<accession>A0AAD7I4K1</accession>
<dbReference type="AlphaFoldDB" id="A0AAD7I4K1"/>
<dbReference type="EMBL" id="JARKIB010000129">
    <property type="protein sequence ID" value="KAJ7734979.1"/>
    <property type="molecule type" value="Genomic_DNA"/>
</dbReference>
<feature type="region of interest" description="Disordered" evidence="1">
    <location>
        <begin position="229"/>
        <end position="250"/>
    </location>
</feature>
<dbReference type="Proteomes" id="UP001215598">
    <property type="component" value="Unassembled WGS sequence"/>
</dbReference>
<evidence type="ECO:0000313" key="3">
    <source>
        <dbReference type="Proteomes" id="UP001215598"/>
    </source>
</evidence>
<gene>
    <name evidence="2" type="ORF">B0H16DRAFT_1467283</name>
</gene>
<proteinExistence type="predicted"/>
<name>A0AAD7I4K1_9AGAR</name>
<comment type="caution">
    <text evidence="2">The sequence shown here is derived from an EMBL/GenBank/DDBJ whole genome shotgun (WGS) entry which is preliminary data.</text>
</comment>
<organism evidence="2 3">
    <name type="scientific">Mycena metata</name>
    <dbReference type="NCBI Taxonomy" id="1033252"/>
    <lineage>
        <taxon>Eukaryota</taxon>
        <taxon>Fungi</taxon>
        <taxon>Dikarya</taxon>
        <taxon>Basidiomycota</taxon>
        <taxon>Agaricomycotina</taxon>
        <taxon>Agaricomycetes</taxon>
        <taxon>Agaricomycetidae</taxon>
        <taxon>Agaricales</taxon>
        <taxon>Marasmiineae</taxon>
        <taxon>Mycenaceae</taxon>
        <taxon>Mycena</taxon>
    </lineage>
</organism>
<evidence type="ECO:0000313" key="2">
    <source>
        <dbReference type="EMBL" id="KAJ7734979.1"/>
    </source>
</evidence>
<evidence type="ECO:0000256" key="1">
    <source>
        <dbReference type="SAM" id="MobiDB-lite"/>
    </source>
</evidence>
<reference evidence="2" key="1">
    <citation type="submission" date="2023-03" db="EMBL/GenBank/DDBJ databases">
        <title>Massive genome expansion in bonnet fungi (Mycena s.s.) driven by repeated elements and novel gene families across ecological guilds.</title>
        <authorList>
            <consortium name="Lawrence Berkeley National Laboratory"/>
            <person name="Harder C.B."/>
            <person name="Miyauchi S."/>
            <person name="Viragh M."/>
            <person name="Kuo A."/>
            <person name="Thoen E."/>
            <person name="Andreopoulos B."/>
            <person name="Lu D."/>
            <person name="Skrede I."/>
            <person name="Drula E."/>
            <person name="Henrissat B."/>
            <person name="Morin E."/>
            <person name="Kohler A."/>
            <person name="Barry K."/>
            <person name="LaButti K."/>
            <person name="Morin E."/>
            <person name="Salamov A."/>
            <person name="Lipzen A."/>
            <person name="Mereny Z."/>
            <person name="Hegedus B."/>
            <person name="Baldrian P."/>
            <person name="Stursova M."/>
            <person name="Weitz H."/>
            <person name="Taylor A."/>
            <person name="Grigoriev I.V."/>
            <person name="Nagy L.G."/>
            <person name="Martin F."/>
            <person name="Kauserud H."/>
        </authorList>
    </citation>
    <scope>NUCLEOTIDE SEQUENCE</scope>
    <source>
        <strain evidence="2">CBHHK182m</strain>
    </source>
</reference>
<keyword evidence="3" id="KW-1185">Reference proteome</keyword>
<sequence length="250" mass="27698">MGKGTVHQLGRQCGHKSCLTDELETMDVRTETMLSNMRSAQQTAGSSGISVVPVPLNTLLNLKIRSEQCAIPFKESENTVHQGNSTSGVASWSSATSMQLGGKANGFPNDSCRYPGGAATHKDLLMENCSTKKRTQCVENYSANFWSLRLATCYFPRFNGEDTRAGTCNLQKMYAARPTRSTTDSRPSIWQTATVDARYWNRDTRRPEFRHPCGELQYYDMGLGYTATQKVPVPSDAPRRAAVNGRHEVN</sequence>
<protein>
    <submittedName>
        <fullName evidence="2">Uncharacterized protein</fullName>
    </submittedName>
</protein>